<organism evidence="5 6">
    <name type="scientific">Coprinopsis marcescibilis</name>
    <name type="common">Agaric fungus</name>
    <name type="synonym">Psathyrella marcescibilis</name>
    <dbReference type="NCBI Taxonomy" id="230819"/>
    <lineage>
        <taxon>Eukaryota</taxon>
        <taxon>Fungi</taxon>
        <taxon>Dikarya</taxon>
        <taxon>Basidiomycota</taxon>
        <taxon>Agaricomycotina</taxon>
        <taxon>Agaricomycetes</taxon>
        <taxon>Agaricomycetidae</taxon>
        <taxon>Agaricales</taxon>
        <taxon>Agaricineae</taxon>
        <taxon>Psathyrellaceae</taxon>
        <taxon>Coprinopsis</taxon>
    </lineage>
</organism>
<evidence type="ECO:0000256" key="4">
    <source>
        <dbReference type="SAM" id="MobiDB-lite"/>
    </source>
</evidence>
<dbReference type="OrthoDB" id="416729at2759"/>
<dbReference type="EMBL" id="ML210165">
    <property type="protein sequence ID" value="TFK27342.1"/>
    <property type="molecule type" value="Genomic_DNA"/>
</dbReference>
<sequence length="276" mass="29705">MTNADGPLKISSGTLRDDQPNPGDPGKNEGKEDGIEAGTEGSPLRDDQPNPGGTGKGEGQEGGTEVRTQGPDRAKPKSISREKSKARIRKLTPARPFPLVPTSVSATGPRSAHNEGKNFICITRRTKLGQYMRRCKAIILDDGYKTLHLSAMGAAIPLLLQLSCALPHILPYPNDEIKTDVTTGSCEVQDEVLPEDGDEDISIQSRLKSTLQIVVTIGDGKFEGDTSGPARRTKTKNYPLNVSKSSSKGAQSKSRHIPEPGVFLEPEQEDELLETV</sequence>
<evidence type="ECO:0000256" key="2">
    <source>
        <dbReference type="ARBA" id="ARBA00022694"/>
    </source>
</evidence>
<keyword evidence="3" id="KW-0539">Nucleus</keyword>
<dbReference type="GO" id="GO:0003676">
    <property type="term" value="F:nucleic acid binding"/>
    <property type="evidence" value="ECO:0007669"/>
    <property type="project" value="InterPro"/>
</dbReference>
<dbReference type="InterPro" id="IPR036882">
    <property type="entry name" value="Alba-like_dom_sf"/>
</dbReference>
<name>A0A5C3L3Y4_COPMA</name>
<evidence type="ECO:0000313" key="5">
    <source>
        <dbReference type="EMBL" id="TFK27342.1"/>
    </source>
</evidence>
<feature type="region of interest" description="Disordered" evidence="4">
    <location>
        <begin position="222"/>
        <end position="276"/>
    </location>
</feature>
<dbReference type="Pfam" id="PF12328">
    <property type="entry name" value="Rpp20"/>
    <property type="match status" value="1"/>
</dbReference>
<dbReference type="Proteomes" id="UP000307440">
    <property type="component" value="Unassembled WGS sequence"/>
</dbReference>
<keyword evidence="6" id="KW-1185">Reference proteome</keyword>
<feature type="region of interest" description="Disordered" evidence="4">
    <location>
        <begin position="1"/>
        <end position="112"/>
    </location>
</feature>
<feature type="compositionally biased region" description="Gly residues" evidence="4">
    <location>
        <begin position="52"/>
        <end position="62"/>
    </location>
</feature>
<comment type="subcellular location">
    <subcellularLocation>
        <location evidence="1">Nucleus</location>
    </subcellularLocation>
</comment>
<accession>A0A5C3L3Y4</accession>
<dbReference type="GO" id="GO:0001682">
    <property type="term" value="P:tRNA 5'-leader removal"/>
    <property type="evidence" value="ECO:0007669"/>
    <property type="project" value="InterPro"/>
</dbReference>
<reference evidence="5 6" key="1">
    <citation type="journal article" date="2019" name="Nat. Ecol. Evol.">
        <title>Megaphylogeny resolves global patterns of mushroom evolution.</title>
        <authorList>
            <person name="Varga T."/>
            <person name="Krizsan K."/>
            <person name="Foldi C."/>
            <person name="Dima B."/>
            <person name="Sanchez-Garcia M."/>
            <person name="Sanchez-Ramirez S."/>
            <person name="Szollosi G.J."/>
            <person name="Szarkandi J.G."/>
            <person name="Papp V."/>
            <person name="Albert L."/>
            <person name="Andreopoulos W."/>
            <person name="Angelini C."/>
            <person name="Antonin V."/>
            <person name="Barry K.W."/>
            <person name="Bougher N.L."/>
            <person name="Buchanan P."/>
            <person name="Buyck B."/>
            <person name="Bense V."/>
            <person name="Catcheside P."/>
            <person name="Chovatia M."/>
            <person name="Cooper J."/>
            <person name="Damon W."/>
            <person name="Desjardin D."/>
            <person name="Finy P."/>
            <person name="Geml J."/>
            <person name="Haridas S."/>
            <person name="Hughes K."/>
            <person name="Justo A."/>
            <person name="Karasinski D."/>
            <person name="Kautmanova I."/>
            <person name="Kiss B."/>
            <person name="Kocsube S."/>
            <person name="Kotiranta H."/>
            <person name="LaButti K.M."/>
            <person name="Lechner B.E."/>
            <person name="Liimatainen K."/>
            <person name="Lipzen A."/>
            <person name="Lukacs Z."/>
            <person name="Mihaltcheva S."/>
            <person name="Morgado L.N."/>
            <person name="Niskanen T."/>
            <person name="Noordeloos M.E."/>
            <person name="Ohm R.A."/>
            <person name="Ortiz-Santana B."/>
            <person name="Ovrebo C."/>
            <person name="Racz N."/>
            <person name="Riley R."/>
            <person name="Savchenko A."/>
            <person name="Shiryaev A."/>
            <person name="Soop K."/>
            <person name="Spirin V."/>
            <person name="Szebenyi C."/>
            <person name="Tomsovsky M."/>
            <person name="Tulloss R.E."/>
            <person name="Uehling J."/>
            <person name="Grigoriev I.V."/>
            <person name="Vagvolgyi C."/>
            <person name="Papp T."/>
            <person name="Martin F.M."/>
            <person name="Miettinen O."/>
            <person name="Hibbett D.S."/>
            <person name="Nagy L.G."/>
        </authorList>
    </citation>
    <scope>NUCLEOTIDE SEQUENCE [LARGE SCALE GENOMIC DNA]</scope>
    <source>
        <strain evidence="5 6">CBS 121175</strain>
    </source>
</reference>
<evidence type="ECO:0000256" key="1">
    <source>
        <dbReference type="ARBA" id="ARBA00004123"/>
    </source>
</evidence>
<proteinExistence type="predicted"/>
<keyword evidence="2" id="KW-0819">tRNA processing</keyword>
<feature type="compositionally biased region" description="Acidic residues" evidence="4">
    <location>
        <begin position="266"/>
        <end position="276"/>
    </location>
</feature>
<dbReference type="GO" id="GO:0000172">
    <property type="term" value="C:ribonuclease MRP complex"/>
    <property type="evidence" value="ECO:0007669"/>
    <property type="project" value="InterPro"/>
</dbReference>
<dbReference type="Gene3D" id="3.30.110.20">
    <property type="entry name" value="Alba-like domain"/>
    <property type="match status" value="1"/>
</dbReference>
<evidence type="ECO:0000313" key="6">
    <source>
        <dbReference type="Proteomes" id="UP000307440"/>
    </source>
</evidence>
<feature type="compositionally biased region" description="Basic and acidic residues" evidence="4">
    <location>
        <begin position="70"/>
        <end position="85"/>
    </location>
</feature>
<feature type="compositionally biased region" description="Low complexity" evidence="4">
    <location>
        <begin position="243"/>
        <end position="252"/>
    </location>
</feature>
<dbReference type="InterPro" id="IPR014612">
    <property type="entry name" value="Pop7/Rpp20"/>
</dbReference>
<gene>
    <name evidence="5" type="ORF">FA15DRAFT_586579</name>
</gene>
<dbReference type="GO" id="GO:0005655">
    <property type="term" value="C:nucleolar ribonuclease P complex"/>
    <property type="evidence" value="ECO:0007669"/>
    <property type="project" value="InterPro"/>
</dbReference>
<evidence type="ECO:0000256" key="3">
    <source>
        <dbReference type="ARBA" id="ARBA00023242"/>
    </source>
</evidence>
<dbReference type="AlphaFoldDB" id="A0A5C3L3Y4"/>
<protein>
    <submittedName>
        <fullName evidence="5">Uncharacterized protein</fullName>
    </submittedName>
</protein>